<dbReference type="InterPro" id="IPR013785">
    <property type="entry name" value="Aldolase_TIM"/>
</dbReference>
<dbReference type="SFLD" id="SFLDS00029">
    <property type="entry name" value="Radical_SAM"/>
    <property type="match status" value="1"/>
</dbReference>
<evidence type="ECO:0000256" key="4">
    <source>
        <dbReference type="ARBA" id="ARBA00022490"/>
    </source>
</evidence>
<dbReference type="PANTHER" id="PTHR30544:SF5">
    <property type="entry name" value="RADICAL SAM CORE DOMAIN-CONTAINING PROTEIN"/>
    <property type="match status" value="1"/>
</dbReference>
<keyword evidence="12 14" id="KW-0411">Iron-sulfur</keyword>
<dbReference type="InterPro" id="IPR040072">
    <property type="entry name" value="Methyltransferase_A"/>
</dbReference>
<dbReference type="GO" id="GO:0000049">
    <property type="term" value="F:tRNA binding"/>
    <property type="evidence" value="ECO:0007669"/>
    <property type="project" value="UniProtKB-UniRule"/>
</dbReference>
<accession>B3QNM8</accession>
<dbReference type="CDD" id="cd01335">
    <property type="entry name" value="Radical_SAM"/>
    <property type="match status" value="1"/>
</dbReference>
<comment type="catalytic activity">
    <reaction evidence="14">
        <text>adenosine(2503) in 23S rRNA + 2 reduced [2Fe-2S]-[ferredoxin] + 2 S-adenosyl-L-methionine = 2-methyladenosine(2503) in 23S rRNA + 5'-deoxyadenosine + L-methionine + 2 oxidized [2Fe-2S]-[ferredoxin] + S-adenosyl-L-homocysteine</text>
        <dbReference type="Rhea" id="RHEA:42916"/>
        <dbReference type="Rhea" id="RHEA-COMP:10000"/>
        <dbReference type="Rhea" id="RHEA-COMP:10001"/>
        <dbReference type="Rhea" id="RHEA-COMP:10152"/>
        <dbReference type="Rhea" id="RHEA-COMP:10282"/>
        <dbReference type="ChEBI" id="CHEBI:17319"/>
        <dbReference type="ChEBI" id="CHEBI:33737"/>
        <dbReference type="ChEBI" id="CHEBI:33738"/>
        <dbReference type="ChEBI" id="CHEBI:57844"/>
        <dbReference type="ChEBI" id="CHEBI:57856"/>
        <dbReference type="ChEBI" id="CHEBI:59789"/>
        <dbReference type="ChEBI" id="CHEBI:74411"/>
        <dbReference type="ChEBI" id="CHEBI:74497"/>
        <dbReference type="EC" id="2.1.1.192"/>
    </reaction>
</comment>
<comment type="cofactor">
    <cofactor evidence="14">
        <name>[4Fe-4S] cluster</name>
        <dbReference type="ChEBI" id="CHEBI:49883"/>
    </cofactor>
    <text evidence="14">Binds 1 [4Fe-4S] cluster. The cluster is coordinated with 3 cysteines and an exchangeable S-adenosyl-L-methionine.</text>
</comment>
<dbReference type="KEGG" id="cpc:Cpar_1124"/>
<feature type="binding site" evidence="14">
    <location>
        <position position="317"/>
    </location>
    <ligand>
        <name>S-adenosyl-L-methionine</name>
        <dbReference type="ChEBI" id="CHEBI:59789"/>
    </ligand>
</feature>
<dbReference type="InterPro" id="IPR004383">
    <property type="entry name" value="rRNA_lsu_MTrfase_RlmN/Cfr"/>
</dbReference>
<protein>
    <recommendedName>
        <fullName evidence="14">Probable dual-specificity RNA methyltransferase RlmN</fullName>
        <ecNumber evidence="14">2.1.1.192</ecNumber>
    </recommendedName>
    <alternativeName>
        <fullName evidence="14">23S rRNA (adenine(2503)-C(2))-methyltransferase</fullName>
    </alternativeName>
    <alternativeName>
        <fullName evidence="14">23S rRNA m2A2503 methyltransferase</fullName>
    </alternativeName>
    <alternativeName>
        <fullName evidence="14">Ribosomal RNA large subunit methyltransferase N</fullName>
    </alternativeName>
    <alternativeName>
        <fullName evidence="14">tRNA (adenine(37)-C(2))-methyltransferase</fullName>
    </alternativeName>
    <alternativeName>
        <fullName evidence="14">tRNA m2A37 methyltransferase</fullName>
    </alternativeName>
</protein>
<keyword evidence="11 14" id="KW-0408">Iron</keyword>
<reference evidence="16" key="1">
    <citation type="submission" date="2008-06" db="EMBL/GenBank/DDBJ databases">
        <title>Complete sequence of Chlorobaculum parvum NCIB 8327.</title>
        <authorList>
            <consortium name="US DOE Joint Genome Institute"/>
            <person name="Lucas S."/>
            <person name="Copeland A."/>
            <person name="Lapidus A."/>
            <person name="Glavina del Rio T."/>
            <person name="Dalin E."/>
            <person name="Tice H."/>
            <person name="Bruce D."/>
            <person name="Goodwin L."/>
            <person name="Pitluck S."/>
            <person name="Schmutz J."/>
            <person name="Larimer F."/>
            <person name="Land M."/>
            <person name="Hauser L."/>
            <person name="Kyrpides N."/>
            <person name="Mikhailova N."/>
            <person name="Zhao F."/>
            <person name="Li T."/>
            <person name="Liu Z."/>
            <person name="Overmann J."/>
            <person name="Bryant D.A."/>
            <person name="Richardson P."/>
        </authorList>
    </citation>
    <scope>NUCLEOTIDE SEQUENCE [LARGE SCALE GENOMIC DNA]</scope>
    <source>
        <strain evidence="16">NCIB 8327</strain>
    </source>
</reference>
<dbReference type="STRING" id="517417.Cpar_1124"/>
<keyword evidence="8 14" id="KW-0949">S-adenosyl-L-methionine</keyword>
<gene>
    <name evidence="14" type="primary">rlmN</name>
    <name evidence="16" type="ordered locus">Cpar_1124</name>
</gene>
<feature type="active site" description="Proton acceptor" evidence="14">
    <location>
        <position position="114"/>
    </location>
</feature>
<evidence type="ECO:0000259" key="15">
    <source>
        <dbReference type="PROSITE" id="PS51918"/>
    </source>
</evidence>
<dbReference type="GO" id="GO:0070040">
    <property type="term" value="F:rRNA (adenine(2503)-C2-)-methyltransferase activity"/>
    <property type="evidence" value="ECO:0007669"/>
    <property type="project" value="UniProtKB-UniRule"/>
</dbReference>
<feature type="binding site" evidence="14">
    <location>
        <position position="218"/>
    </location>
    <ligand>
        <name>S-adenosyl-L-methionine</name>
        <dbReference type="ChEBI" id="CHEBI:59789"/>
    </ligand>
</feature>
<dbReference type="Pfam" id="PF04055">
    <property type="entry name" value="Radical_SAM"/>
    <property type="match status" value="1"/>
</dbReference>
<dbReference type="GO" id="GO:0005737">
    <property type="term" value="C:cytoplasm"/>
    <property type="evidence" value="ECO:0007669"/>
    <property type="project" value="UniProtKB-SubCell"/>
</dbReference>
<dbReference type="PIRSF" id="PIRSF006004">
    <property type="entry name" value="CHP00048"/>
    <property type="match status" value="1"/>
</dbReference>
<dbReference type="OrthoDB" id="9793973at2"/>
<dbReference type="Pfam" id="PF21016">
    <property type="entry name" value="RlmN_N"/>
    <property type="match status" value="1"/>
</dbReference>
<dbReference type="Gene3D" id="3.20.20.70">
    <property type="entry name" value="Aldolase class I"/>
    <property type="match status" value="1"/>
</dbReference>
<dbReference type="PROSITE" id="PS51918">
    <property type="entry name" value="RADICAL_SAM"/>
    <property type="match status" value="1"/>
</dbReference>
<evidence type="ECO:0000256" key="9">
    <source>
        <dbReference type="ARBA" id="ARBA00022694"/>
    </source>
</evidence>
<proteinExistence type="inferred from homology"/>
<evidence type="ECO:0000256" key="10">
    <source>
        <dbReference type="ARBA" id="ARBA00022723"/>
    </source>
</evidence>
<keyword evidence="17" id="KW-1185">Reference proteome</keyword>
<dbReference type="EC" id="2.1.1.192" evidence="14"/>
<dbReference type="GO" id="GO:0046872">
    <property type="term" value="F:metal ion binding"/>
    <property type="evidence" value="ECO:0007669"/>
    <property type="project" value="UniProtKB-KW"/>
</dbReference>
<dbReference type="GO" id="GO:0030488">
    <property type="term" value="P:tRNA methylation"/>
    <property type="evidence" value="ECO:0007669"/>
    <property type="project" value="UniProtKB-UniRule"/>
</dbReference>
<dbReference type="RefSeq" id="WP_012502364.1">
    <property type="nucleotide sequence ID" value="NC_011027.1"/>
</dbReference>
<dbReference type="eggNOG" id="COG0820">
    <property type="taxonomic scope" value="Bacteria"/>
</dbReference>
<feature type="binding site" evidence="14">
    <location>
        <position position="138"/>
    </location>
    <ligand>
        <name>[4Fe-4S] cluster</name>
        <dbReference type="ChEBI" id="CHEBI:49883"/>
        <note>4Fe-4S-S-AdoMet</note>
    </ligand>
</feature>
<dbReference type="GO" id="GO:0070475">
    <property type="term" value="P:rRNA base methylation"/>
    <property type="evidence" value="ECO:0007669"/>
    <property type="project" value="UniProtKB-UniRule"/>
</dbReference>
<name>B3QNM8_CHLP8</name>
<dbReference type="GO" id="GO:0051539">
    <property type="term" value="F:4 iron, 4 sulfur cluster binding"/>
    <property type="evidence" value="ECO:0007669"/>
    <property type="project" value="UniProtKB-UniRule"/>
</dbReference>
<evidence type="ECO:0000313" key="16">
    <source>
        <dbReference type="EMBL" id="ACF11531.1"/>
    </source>
</evidence>
<dbReference type="NCBIfam" id="TIGR00048">
    <property type="entry name" value="rRNA_mod_RlmN"/>
    <property type="match status" value="1"/>
</dbReference>
<evidence type="ECO:0000256" key="7">
    <source>
        <dbReference type="ARBA" id="ARBA00022679"/>
    </source>
</evidence>
<keyword evidence="5 14" id="KW-0698">rRNA processing</keyword>
<dbReference type="PANTHER" id="PTHR30544">
    <property type="entry name" value="23S RRNA METHYLTRANSFERASE"/>
    <property type="match status" value="1"/>
</dbReference>
<evidence type="ECO:0000256" key="5">
    <source>
        <dbReference type="ARBA" id="ARBA00022552"/>
    </source>
</evidence>
<keyword evidence="9 14" id="KW-0819">tRNA processing</keyword>
<comment type="function">
    <text evidence="14">Specifically methylates position 2 of adenine 2503 in 23S rRNA and position 2 of adenine 37 in tRNAs.</text>
</comment>
<comment type="catalytic activity">
    <reaction evidence="14">
        <text>adenosine(37) in tRNA + 2 reduced [2Fe-2S]-[ferredoxin] + 2 S-adenosyl-L-methionine = 2-methyladenosine(37) in tRNA + 5'-deoxyadenosine + L-methionine + 2 oxidized [2Fe-2S]-[ferredoxin] + S-adenosyl-L-homocysteine</text>
        <dbReference type="Rhea" id="RHEA:43332"/>
        <dbReference type="Rhea" id="RHEA-COMP:10000"/>
        <dbReference type="Rhea" id="RHEA-COMP:10001"/>
        <dbReference type="Rhea" id="RHEA-COMP:10162"/>
        <dbReference type="Rhea" id="RHEA-COMP:10485"/>
        <dbReference type="ChEBI" id="CHEBI:17319"/>
        <dbReference type="ChEBI" id="CHEBI:33737"/>
        <dbReference type="ChEBI" id="CHEBI:33738"/>
        <dbReference type="ChEBI" id="CHEBI:57844"/>
        <dbReference type="ChEBI" id="CHEBI:57856"/>
        <dbReference type="ChEBI" id="CHEBI:59789"/>
        <dbReference type="ChEBI" id="CHEBI:74411"/>
        <dbReference type="ChEBI" id="CHEBI:74497"/>
        <dbReference type="EC" id="2.1.1.192"/>
    </reaction>
</comment>
<organism evidence="16 17">
    <name type="scientific">Chlorobaculum parvum (strain DSM 263 / NCIMB 8327)</name>
    <name type="common">Chlorobium vibrioforme subsp. thiosulfatophilum</name>
    <dbReference type="NCBI Taxonomy" id="517417"/>
    <lineage>
        <taxon>Bacteria</taxon>
        <taxon>Pseudomonadati</taxon>
        <taxon>Chlorobiota</taxon>
        <taxon>Chlorobiia</taxon>
        <taxon>Chlorobiales</taxon>
        <taxon>Chlorobiaceae</taxon>
        <taxon>Chlorobaculum</taxon>
    </lineage>
</organism>
<comment type="subcellular location">
    <subcellularLocation>
        <location evidence="1 14">Cytoplasm</location>
    </subcellularLocation>
</comment>
<feature type="active site" description="S-methylcysteine intermediate" evidence="14">
    <location>
        <position position="360"/>
    </location>
</feature>
<keyword evidence="3 14" id="KW-0004">4Fe-4S</keyword>
<keyword evidence="6 14" id="KW-0489">Methyltransferase</keyword>
<evidence type="ECO:0000256" key="3">
    <source>
        <dbReference type="ARBA" id="ARBA00022485"/>
    </source>
</evidence>
<comment type="similarity">
    <text evidence="2 14">Belongs to the radical SAM superfamily. RlmN family.</text>
</comment>
<keyword evidence="13 14" id="KW-1015">Disulfide bond</keyword>
<dbReference type="SFLD" id="SFLDF00275">
    <property type="entry name" value="adenosine_C2_methyltransferase"/>
    <property type="match status" value="1"/>
</dbReference>
<evidence type="ECO:0000256" key="11">
    <source>
        <dbReference type="ARBA" id="ARBA00023004"/>
    </source>
</evidence>
<dbReference type="InterPro" id="IPR007197">
    <property type="entry name" value="rSAM"/>
</dbReference>
<feature type="domain" description="Radical SAM core" evidence="15">
    <location>
        <begin position="120"/>
        <end position="355"/>
    </location>
</feature>
<keyword evidence="7 14" id="KW-0808">Transferase</keyword>
<dbReference type="InterPro" id="IPR027492">
    <property type="entry name" value="RNA_MTrfase_RlmN"/>
</dbReference>
<dbReference type="InterPro" id="IPR048641">
    <property type="entry name" value="RlmN_N"/>
</dbReference>
<evidence type="ECO:0000256" key="14">
    <source>
        <dbReference type="HAMAP-Rule" id="MF_01849"/>
    </source>
</evidence>
<evidence type="ECO:0000256" key="8">
    <source>
        <dbReference type="ARBA" id="ARBA00022691"/>
    </source>
</evidence>
<dbReference type="EMBL" id="CP001099">
    <property type="protein sequence ID" value="ACF11531.1"/>
    <property type="molecule type" value="Genomic_DNA"/>
</dbReference>
<dbReference type="Gene3D" id="1.10.150.530">
    <property type="match status" value="1"/>
</dbReference>
<evidence type="ECO:0000256" key="1">
    <source>
        <dbReference type="ARBA" id="ARBA00004496"/>
    </source>
</evidence>
<sequence length="374" mass="41157">MPEPSFSGASKPFDDALPNIRELNRQELEHLMQRLGQPAYRARQLHQWLYSHQALSFEDMTSFGKKLREQLAGSWAIRPATLDATETEPAQCAAPGAIPTSKFLVKLDDGVLIESVLIPSEERMTACISSQVGCALRCTFCATGQMGFKRDLVAPEITDQVFLLQQEAHRLYGRGITNTVFMGMGEPLLNLDNVFESISTLTEQEYRFSISERKITISTVGLVPEIGRIATSGLKTKLAISLHSADQATRERMMPVAADYPLDELSRAISAYNTKTGQPVTLVYMLLEGINDAPEDARKLARFAKRGLCKINLIDYNAIVNLKFRPGYGSAKSMFIERLLDAGLHVTVRKSQGATINAACGQLATRSGNDGAKP</sequence>
<comment type="caution">
    <text evidence="14">Lacks conserved residue(s) required for the propagation of feature annotation.</text>
</comment>
<dbReference type="SFLD" id="SFLDG01062">
    <property type="entry name" value="methyltransferase_(Class_A)"/>
    <property type="match status" value="1"/>
</dbReference>
<feature type="binding site" evidence="14">
    <location>
        <begin position="185"/>
        <end position="186"/>
    </location>
    <ligand>
        <name>S-adenosyl-L-methionine</name>
        <dbReference type="ChEBI" id="CHEBI:59789"/>
    </ligand>
</feature>
<evidence type="ECO:0000256" key="2">
    <source>
        <dbReference type="ARBA" id="ARBA00007544"/>
    </source>
</evidence>
<comment type="miscellaneous">
    <text evidence="14">Reaction proceeds by a ping-pong mechanism involving intermediate methylation of a conserved cysteine residue.</text>
</comment>
<dbReference type="Proteomes" id="UP000008811">
    <property type="component" value="Chromosome"/>
</dbReference>
<dbReference type="GO" id="GO:0002935">
    <property type="term" value="F:tRNA (adenine(37)-C2)-methyltransferase activity"/>
    <property type="evidence" value="ECO:0007669"/>
    <property type="project" value="UniProtKB-UniRule"/>
</dbReference>
<evidence type="ECO:0000256" key="12">
    <source>
        <dbReference type="ARBA" id="ARBA00023014"/>
    </source>
</evidence>
<keyword evidence="4 14" id="KW-0963">Cytoplasm</keyword>
<feature type="binding site" evidence="14">
    <location>
        <position position="141"/>
    </location>
    <ligand>
        <name>[4Fe-4S] cluster</name>
        <dbReference type="ChEBI" id="CHEBI:49883"/>
        <note>4Fe-4S-S-AdoMet</note>
    </ligand>
</feature>
<feature type="binding site" evidence="14">
    <location>
        <position position="134"/>
    </location>
    <ligand>
        <name>[4Fe-4S] cluster</name>
        <dbReference type="ChEBI" id="CHEBI:49883"/>
        <note>4Fe-4S-S-AdoMet</note>
    </ligand>
</feature>
<feature type="binding site" evidence="14">
    <location>
        <begin position="241"/>
        <end position="243"/>
    </location>
    <ligand>
        <name>S-adenosyl-L-methionine</name>
        <dbReference type="ChEBI" id="CHEBI:59789"/>
    </ligand>
</feature>
<dbReference type="InterPro" id="IPR058240">
    <property type="entry name" value="rSAM_sf"/>
</dbReference>
<dbReference type="AlphaFoldDB" id="B3QNM8"/>
<dbReference type="SUPFAM" id="SSF102114">
    <property type="entry name" value="Radical SAM enzymes"/>
    <property type="match status" value="1"/>
</dbReference>
<keyword evidence="10 14" id="KW-0479">Metal-binding</keyword>
<evidence type="ECO:0000256" key="6">
    <source>
        <dbReference type="ARBA" id="ARBA00022603"/>
    </source>
</evidence>
<dbReference type="HOGENOM" id="CLU_029101_0_0_10"/>
<dbReference type="HAMAP" id="MF_01849">
    <property type="entry name" value="RNA_methyltr_RlmN"/>
    <property type="match status" value="1"/>
</dbReference>
<dbReference type="GO" id="GO:0019843">
    <property type="term" value="F:rRNA binding"/>
    <property type="evidence" value="ECO:0007669"/>
    <property type="project" value="UniProtKB-UniRule"/>
</dbReference>
<evidence type="ECO:0000313" key="17">
    <source>
        <dbReference type="Proteomes" id="UP000008811"/>
    </source>
</evidence>
<evidence type="ECO:0000256" key="13">
    <source>
        <dbReference type="ARBA" id="ARBA00023157"/>
    </source>
</evidence>